<evidence type="ECO:0000313" key="1">
    <source>
        <dbReference type="EMBL" id="PXF44364.1"/>
    </source>
</evidence>
<name>A0A2V3IQL8_9FLOR</name>
<dbReference type="Gene3D" id="3.40.50.300">
    <property type="entry name" value="P-loop containing nucleotide triphosphate hydrolases"/>
    <property type="match status" value="1"/>
</dbReference>
<protein>
    <submittedName>
        <fullName evidence="1">Uncharacterized protein</fullName>
    </submittedName>
</protein>
<reference evidence="1 2" key="1">
    <citation type="journal article" date="2018" name="Mol. Biol. Evol.">
        <title>Analysis of the draft genome of the red seaweed Gracilariopsis chorda provides insights into genome size evolution in Rhodophyta.</title>
        <authorList>
            <person name="Lee J."/>
            <person name="Yang E.C."/>
            <person name="Graf L."/>
            <person name="Yang J.H."/>
            <person name="Qiu H."/>
            <person name="Zel Zion U."/>
            <person name="Chan C.X."/>
            <person name="Stephens T.G."/>
            <person name="Weber A.P.M."/>
            <person name="Boo G.H."/>
            <person name="Boo S.M."/>
            <person name="Kim K.M."/>
            <person name="Shin Y."/>
            <person name="Jung M."/>
            <person name="Lee S.J."/>
            <person name="Yim H.S."/>
            <person name="Lee J.H."/>
            <person name="Bhattacharya D."/>
            <person name="Yoon H.S."/>
        </authorList>
    </citation>
    <scope>NUCLEOTIDE SEQUENCE [LARGE SCALE GENOMIC DNA]</scope>
    <source>
        <strain evidence="1 2">SKKU-2015</strain>
        <tissue evidence="1">Whole body</tissue>
    </source>
</reference>
<sequence>MVDTYVSNESMVVLVFISAKGCFGNAEPLRIVQKYDKDGKRTISVIRRSDPVPEKSEIPHEIRMDRPLGVRLSLGFTAACNKQPAKDEKSICLVDGELFPRIRC</sequence>
<evidence type="ECO:0000313" key="2">
    <source>
        <dbReference type="Proteomes" id="UP000247409"/>
    </source>
</evidence>
<dbReference type="AlphaFoldDB" id="A0A2V3IQL8"/>
<proteinExistence type="predicted"/>
<dbReference type="InterPro" id="IPR027417">
    <property type="entry name" value="P-loop_NTPase"/>
</dbReference>
<dbReference type="OrthoDB" id="5061070at2759"/>
<dbReference type="EMBL" id="NBIV01000093">
    <property type="protein sequence ID" value="PXF44364.1"/>
    <property type="molecule type" value="Genomic_DNA"/>
</dbReference>
<gene>
    <name evidence="1" type="ORF">BWQ96_05884</name>
</gene>
<dbReference type="Proteomes" id="UP000247409">
    <property type="component" value="Unassembled WGS sequence"/>
</dbReference>
<comment type="caution">
    <text evidence="1">The sequence shown here is derived from an EMBL/GenBank/DDBJ whole genome shotgun (WGS) entry which is preliminary data.</text>
</comment>
<keyword evidence="2" id="KW-1185">Reference proteome</keyword>
<organism evidence="1 2">
    <name type="scientific">Gracilariopsis chorda</name>
    <dbReference type="NCBI Taxonomy" id="448386"/>
    <lineage>
        <taxon>Eukaryota</taxon>
        <taxon>Rhodophyta</taxon>
        <taxon>Florideophyceae</taxon>
        <taxon>Rhodymeniophycidae</taxon>
        <taxon>Gracilariales</taxon>
        <taxon>Gracilariaceae</taxon>
        <taxon>Gracilariopsis</taxon>
    </lineage>
</organism>
<accession>A0A2V3IQL8</accession>